<gene>
    <name evidence="3" type="ORF">PoB_006512800</name>
</gene>
<evidence type="ECO:0000256" key="1">
    <source>
        <dbReference type="SAM" id="Phobius"/>
    </source>
</evidence>
<dbReference type="PANTHER" id="PTHR13627:SF31">
    <property type="entry name" value="RIBITOL 5-PHOSPHATE TRANSFERASE FKRP"/>
    <property type="match status" value="1"/>
</dbReference>
<proteinExistence type="predicted"/>
<keyword evidence="1" id="KW-1133">Transmembrane helix</keyword>
<keyword evidence="1" id="KW-0812">Transmembrane</keyword>
<name>A0AAV4D375_9GAST</name>
<keyword evidence="1" id="KW-0472">Membrane</keyword>
<dbReference type="InterPro" id="IPR007074">
    <property type="entry name" value="LicD/FKTN/FKRP_NTP_transf"/>
</dbReference>
<dbReference type="GO" id="GO:0009100">
    <property type="term" value="P:glycoprotein metabolic process"/>
    <property type="evidence" value="ECO:0007669"/>
    <property type="project" value="UniProtKB-ARBA"/>
</dbReference>
<feature type="domain" description="LicD/FKTN/FKRP nucleotidyltransferase" evidence="2">
    <location>
        <begin position="142"/>
        <end position="184"/>
    </location>
</feature>
<evidence type="ECO:0000259" key="2">
    <source>
        <dbReference type="Pfam" id="PF04991"/>
    </source>
</evidence>
<keyword evidence="4" id="KW-1185">Reference proteome</keyword>
<organism evidence="3 4">
    <name type="scientific">Plakobranchus ocellatus</name>
    <dbReference type="NCBI Taxonomy" id="259542"/>
    <lineage>
        <taxon>Eukaryota</taxon>
        <taxon>Metazoa</taxon>
        <taxon>Spiralia</taxon>
        <taxon>Lophotrochozoa</taxon>
        <taxon>Mollusca</taxon>
        <taxon>Gastropoda</taxon>
        <taxon>Heterobranchia</taxon>
        <taxon>Euthyneura</taxon>
        <taxon>Panpulmonata</taxon>
        <taxon>Sacoglossa</taxon>
        <taxon>Placobranchoidea</taxon>
        <taxon>Plakobranchidae</taxon>
        <taxon>Plakobranchus</taxon>
    </lineage>
</organism>
<dbReference type="Pfam" id="PF04991">
    <property type="entry name" value="LicD"/>
    <property type="match status" value="1"/>
</dbReference>
<dbReference type="AlphaFoldDB" id="A0AAV4D375"/>
<reference evidence="3 4" key="1">
    <citation type="journal article" date="2021" name="Elife">
        <title>Chloroplast acquisition without the gene transfer in kleptoplastic sea slugs, Plakobranchus ocellatus.</title>
        <authorList>
            <person name="Maeda T."/>
            <person name="Takahashi S."/>
            <person name="Yoshida T."/>
            <person name="Shimamura S."/>
            <person name="Takaki Y."/>
            <person name="Nagai Y."/>
            <person name="Toyoda A."/>
            <person name="Suzuki Y."/>
            <person name="Arimoto A."/>
            <person name="Ishii H."/>
            <person name="Satoh N."/>
            <person name="Nishiyama T."/>
            <person name="Hasebe M."/>
            <person name="Maruyama T."/>
            <person name="Minagawa J."/>
            <person name="Obokata J."/>
            <person name="Shigenobu S."/>
        </authorList>
    </citation>
    <scope>NUCLEOTIDE SEQUENCE [LARGE SCALE GENOMIC DNA]</scope>
</reference>
<accession>A0AAV4D375</accession>
<evidence type="ECO:0000313" key="4">
    <source>
        <dbReference type="Proteomes" id="UP000735302"/>
    </source>
</evidence>
<dbReference type="EMBL" id="BLXT01007329">
    <property type="protein sequence ID" value="GFO38623.1"/>
    <property type="molecule type" value="Genomic_DNA"/>
</dbReference>
<dbReference type="Proteomes" id="UP000735302">
    <property type="component" value="Unassembled WGS sequence"/>
</dbReference>
<dbReference type="InterPro" id="IPR052613">
    <property type="entry name" value="LicD_transferase"/>
</dbReference>
<protein>
    <submittedName>
        <fullName evidence="3">Lipopolysaccharide cholinephosphotransferase licd</fullName>
    </submittedName>
</protein>
<sequence length="310" mass="35751">MQVPQNHRLRRRLLTISKAMGGILLLLVVCTFISPARNLVFWPFWPNAWRKMTTFDIIQIEISDLPDNVTALAHCPYAKRKPLSQAKLNKALIKDYAQVVKRSTTGELQNQEHLAFMPALPFQEKLGLVWLFAVLARALSDAGVTFFMRGGSLLGAARHRGIIPWDDDIDIAINVSDWKRVREVLSCLDGHYVQVEPNMHWKFSRVDNLFPFIDLFFYAESERYIWALTDYTRRTFTLRKEDVLPLQPTVFEGVEVLVPRRAVKISKELYSYNTCESRSLDHKSGVSFSRVVTVPCSSLAYLYDMYDLDD</sequence>
<evidence type="ECO:0000313" key="3">
    <source>
        <dbReference type="EMBL" id="GFO38623.1"/>
    </source>
</evidence>
<feature type="transmembrane region" description="Helical" evidence="1">
    <location>
        <begin position="21"/>
        <end position="45"/>
    </location>
</feature>
<dbReference type="PANTHER" id="PTHR13627">
    <property type="entry name" value="FUKUTIN RELATED PROTEIN"/>
    <property type="match status" value="1"/>
</dbReference>
<comment type="caution">
    <text evidence="3">The sequence shown here is derived from an EMBL/GenBank/DDBJ whole genome shotgun (WGS) entry which is preliminary data.</text>
</comment>